<organism evidence="5 6">
    <name type="scientific">Porites lobata</name>
    <dbReference type="NCBI Taxonomy" id="104759"/>
    <lineage>
        <taxon>Eukaryota</taxon>
        <taxon>Metazoa</taxon>
        <taxon>Cnidaria</taxon>
        <taxon>Anthozoa</taxon>
        <taxon>Hexacorallia</taxon>
        <taxon>Scleractinia</taxon>
        <taxon>Fungiina</taxon>
        <taxon>Poritidae</taxon>
        <taxon>Porites</taxon>
    </lineage>
</organism>
<keyword evidence="6" id="KW-1185">Reference proteome</keyword>
<dbReference type="Pfam" id="PF12796">
    <property type="entry name" value="Ank_2"/>
    <property type="match status" value="1"/>
</dbReference>
<dbReference type="EMBL" id="CALNXK010000080">
    <property type="protein sequence ID" value="CAH3147075.1"/>
    <property type="molecule type" value="Genomic_DNA"/>
</dbReference>
<name>A0ABN8PMP6_9CNID</name>
<comment type="caution">
    <text evidence="5">The sequence shown here is derived from an EMBL/GenBank/DDBJ whole genome shotgun (WGS) entry which is preliminary data.</text>
</comment>
<dbReference type="PANTHER" id="PTHR24171:SF8">
    <property type="entry name" value="BRCA1-ASSOCIATED RING DOMAIN PROTEIN 1"/>
    <property type="match status" value="1"/>
</dbReference>
<dbReference type="PROSITE" id="PS50297">
    <property type="entry name" value="ANK_REP_REGION"/>
    <property type="match status" value="1"/>
</dbReference>
<evidence type="ECO:0000256" key="1">
    <source>
        <dbReference type="ARBA" id="ARBA00022737"/>
    </source>
</evidence>
<keyword evidence="1" id="KW-0677">Repeat</keyword>
<dbReference type="InterPro" id="IPR002110">
    <property type="entry name" value="Ankyrin_rpt"/>
</dbReference>
<evidence type="ECO:0000256" key="4">
    <source>
        <dbReference type="SAM" id="MobiDB-lite"/>
    </source>
</evidence>
<protein>
    <submittedName>
        <fullName evidence="5">Uncharacterized protein</fullName>
    </submittedName>
</protein>
<dbReference type="Gene3D" id="1.25.40.20">
    <property type="entry name" value="Ankyrin repeat-containing domain"/>
    <property type="match status" value="1"/>
</dbReference>
<reference evidence="5 6" key="1">
    <citation type="submission" date="2022-05" db="EMBL/GenBank/DDBJ databases">
        <authorList>
            <consortium name="Genoscope - CEA"/>
            <person name="William W."/>
        </authorList>
    </citation>
    <scope>NUCLEOTIDE SEQUENCE [LARGE SCALE GENOMIC DNA]</scope>
</reference>
<dbReference type="PANTHER" id="PTHR24171">
    <property type="entry name" value="ANKYRIN REPEAT DOMAIN-CONTAINING PROTEIN 39-RELATED"/>
    <property type="match status" value="1"/>
</dbReference>
<gene>
    <name evidence="5" type="ORF">PLOB_00045915</name>
</gene>
<feature type="region of interest" description="Disordered" evidence="4">
    <location>
        <begin position="1"/>
        <end position="38"/>
    </location>
</feature>
<evidence type="ECO:0000313" key="5">
    <source>
        <dbReference type="EMBL" id="CAH3147075.1"/>
    </source>
</evidence>
<evidence type="ECO:0000256" key="2">
    <source>
        <dbReference type="ARBA" id="ARBA00023043"/>
    </source>
</evidence>
<sequence>MSTSLEFLFHRSSRDRRAQPSREPTFAIDRPSGSRERRVEEEVVFRYTAPGGGTAAVPRVVKPRAIIKDRRAHRSREPTFDRPSGSRERRVEEEVVVFRYTAAGGGTAAVPRVVKPYQVLQVTQNAPRAIIKAAFKRAANYSRRQERVMASLSYHILMSEVERYQKKSDGSYKITKKDDVFVLAAVGDTASLLAQISKDSSLATCTDEHNHSVLYLTARAGFYDTTEALLKIGVSVNEQQVDGSTALHAACFYGQRPVVELLLRYGADAAIKNKWGYSPADEAASAEIKQVILSYKEDRISQIVSSLVGKGLASGVRLIKRNGIVVGREVLRHRNAIDQRTRLAMDSITSRWVNVWHGTKAKYLESILRYGLKPSGSTLPDGSKIKPPSNHYKLGETHFGITNWANAIFLSPSIPYASHACYSERIFSGNNQWCIMVRARVKPDAYTMHEPTVYRGDPIDGEPDTPEFRIEASSEDRIMRVEAARN</sequence>
<dbReference type="InterPro" id="IPR036770">
    <property type="entry name" value="Ankyrin_rpt-contain_sf"/>
</dbReference>
<proteinExistence type="predicted"/>
<dbReference type="Proteomes" id="UP001159405">
    <property type="component" value="Unassembled WGS sequence"/>
</dbReference>
<dbReference type="SUPFAM" id="SSF48403">
    <property type="entry name" value="Ankyrin repeat"/>
    <property type="match status" value="1"/>
</dbReference>
<dbReference type="PROSITE" id="PS50088">
    <property type="entry name" value="ANK_REPEAT"/>
    <property type="match status" value="1"/>
</dbReference>
<evidence type="ECO:0000256" key="3">
    <source>
        <dbReference type="PROSITE-ProRule" id="PRU00023"/>
    </source>
</evidence>
<accession>A0ABN8PMP6</accession>
<keyword evidence="2 3" id="KW-0040">ANK repeat</keyword>
<dbReference type="SMART" id="SM00248">
    <property type="entry name" value="ANK"/>
    <property type="match status" value="2"/>
</dbReference>
<feature type="repeat" description="ANK" evidence="3">
    <location>
        <begin position="242"/>
        <end position="274"/>
    </location>
</feature>
<feature type="non-terminal residue" evidence="5">
    <location>
        <position position="486"/>
    </location>
</feature>
<evidence type="ECO:0000313" key="6">
    <source>
        <dbReference type="Proteomes" id="UP001159405"/>
    </source>
</evidence>